<feature type="non-terminal residue" evidence="2">
    <location>
        <position position="63"/>
    </location>
</feature>
<protein>
    <submittedName>
        <fullName evidence="2">Uncharacterized protein</fullName>
    </submittedName>
</protein>
<evidence type="ECO:0000313" key="2">
    <source>
        <dbReference type="EMBL" id="KFM61397.1"/>
    </source>
</evidence>
<reference evidence="2 3" key="1">
    <citation type="submission" date="2013-11" db="EMBL/GenBank/DDBJ databases">
        <title>Genome sequencing of Stegodyphus mimosarum.</title>
        <authorList>
            <person name="Bechsgaard J."/>
        </authorList>
    </citation>
    <scope>NUCLEOTIDE SEQUENCE [LARGE SCALE GENOMIC DNA]</scope>
</reference>
<evidence type="ECO:0000256" key="1">
    <source>
        <dbReference type="SAM" id="MobiDB-lite"/>
    </source>
</evidence>
<dbReference type="EMBL" id="KK113940">
    <property type="protein sequence ID" value="KFM61397.1"/>
    <property type="molecule type" value="Genomic_DNA"/>
</dbReference>
<evidence type="ECO:0000313" key="3">
    <source>
        <dbReference type="Proteomes" id="UP000054359"/>
    </source>
</evidence>
<gene>
    <name evidence="2" type="ORF">X975_03370</name>
</gene>
<name>A0A087T8F8_STEMI</name>
<accession>A0A087T8F8</accession>
<feature type="non-terminal residue" evidence="2">
    <location>
        <position position="1"/>
    </location>
</feature>
<proteinExistence type="predicted"/>
<dbReference type="AlphaFoldDB" id="A0A087T8F8"/>
<keyword evidence="3" id="KW-1185">Reference proteome</keyword>
<feature type="region of interest" description="Disordered" evidence="1">
    <location>
        <begin position="1"/>
        <end position="21"/>
    </location>
</feature>
<sequence length="63" mass="6981">VASTGESTPAERARPESSEDSILPGILIPQQVVLVFSSLCCFGCSRWERRNVSDFRGVYILYS</sequence>
<organism evidence="2 3">
    <name type="scientific">Stegodyphus mimosarum</name>
    <name type="common">African social velvet spider</name>
    <dbReference type="NCBI Taxonomy" id="407821"/>
    <lineage>
        <taxon>Eukaryota</taxon>
        <taxon>Metazoa</taxon>
        <taxon>Ecdysozoa</taxon>
        <taxon>Arthropoda</taxon>
        <taxon>Chelicerata</taxon>
        <taxon>Arachnida</taxon>
        <taxon>Araneae</taxon>
        <taxon>Araneomorphae</taxon>
        <taxon>Entelegynae</taxon>
        <taxon>Eresoidea</taxon>
        <taxon>Eresidae</taxon>
        <taxon>Stegodyphus</taxon>
    </lineage>
</organism>
<dbReference type="Proteomes" id="UP000054359">
    <property type="component" value="Unassembled WGS sequence"/>
</dbReference>